<keyword evidence="1" id="KW-0812">Transmembrane</keyword>
<feature type="transmembrane region" description="Helical" evidence="1">
    <location>
        <begin position="525"/>
        <end position="545"/>
    </location>
</feature>
<protein>
    <recommendedName>
        <fullName evidence="2">FHA domain-containing protein</fullName>
    </recommendedName>
</protein>
<reference evidence="3" key="1">
    <citation type="submission" date="2016-03" db="EMBL/GenBank/DDBJ databases">
        <title>Partial sequence of psychrophilic Colwellia sp.</title>
        <authorList>
            <person name="Pankowski J.A."/>
            <person name="Leong J.S."/>
            <person name="Nano F.E."/>
        </authorList>
    </citation>
    <scope>NUCLEOTIDE SEQUENCE</scope>
    <source>
        <strain evidence="3">C1</strain>
    </source>
</reference>
<feature type="domain" description="FHA" evidence="2">
    <location>
        <begin position="767"/>
        <end position="821"/>
    </location>
</feature>
<evidence type="ECO:0000313" key="3">
    <source>
        <dbReference type="EMBL" id="ANC57828.1"/>
    </source>
</evidence>
<dbReference type="InterPro" id="IPR011990">
    <property type="entry name" value="TPR-like_helical_dom_sf"/>
</dbReference>
<keyword evidence="1" id="KW-0472">Membrane</keyword>
<name>A0A168PFW7_9GAMM</name>
<keyword evidence="1" id="KW-1133">Transmembrane helix</keyword>
<dbReference type="EMBL" id="KU926705">
    <property type="protein sequence ID" value="ANC57828.1"/>
    <property type="molecule type" value="Genomic_DNA"/>
</dbReference>
<dbReference type="SMART" id="SM00240">
    <property type="entry name" value="FHA"/>
    <property type="match status" value="1"/>
</dbReference>
<dbReference type="Pfam" id="PF00498">
    <property type="entry name" value="FHA"/>
    <property type="match status" value="1"/>
</dbReference>
<dbReference type="AlphaFoldDB" id="A0A168PFW7"/>
<dbReference type="Gene3D" id="1.25.40.10">
    <property type="entry name" value="Tetratricopeptide repeat domain"/>
    <property type="match status" value="1"/>
</dbReference>
<organism evidence="3">
    <name type="scientific">Colwellia sp. C1</name>
    <dbReference type="NCBI Taxonomy" id="1737566"/>
    <lineage>
        <taxon>Bacteria</taxon>
        <taxon>Pseudomonadati</taxon>
        <taxon>Pseudomonadota</taxon>
        <taxon>Gammaproteobacteria</taxon>
        <taxon>Alteromonadales</taxon>
        <taxon>Colwelliaceae</taxon>
        <taxon>Colwellia</taxon>
    </lineage>
</organism>
<dbReference type="InterPro" id="IPR000253">
    <property type="entry name" value="FHA_dom"/>
</dbReference>
<proteinExistence type="predicted"/>
<dbReference type="InterPro" id="IPR008984">
    <property type="entry name" value="SMAD_FHA_dom_sf"/>
</dbReference>
<accession>A0A168PFW7</accession>
<feature type="transmembrane region" description="Helical" evidence="1">
    <location>
        <begin position="234"/>
        <end position="253"/>
    </location>
</feature>
<dbReference type="PROSITE" id="PS50006">
    <property type="entry name" value="FHA_DOMAIN"/>
    <property type="match status" value="1"/>
</dbReference>
<evidence type="ECO:0000259" key="2">
    <source>
        <dbReference type="PROSITE" id="PS50006"/>
    </source>
</evidence>
<dbReference type="SUPFAM" id="SSF49879">
    <property type="entry name" value="SMAD/FHA domain"/>
    <property type="match status" value="1"/>
</dbReference>
<evidence type="ECO:0000256" key="1">
    <source>
        <dbReference type="SAM" id="Phobius"/>
    </source>
</evidence>
<dbReference type="CDD" id="cd00060">
    <property type="entry name" value="FHA"/>
    <property type="match status" value="1"/>
</dbReference>
<sequence>MKLHIFVATTQGLVAIQNITAIDDADISSIVSINGTSTTASISNAYHNFVKNGAGIIQQDFGACSYRINISQRIDQGNSWQLAFYLAHAAHKREILGNGQVNPGDQVICATGEVNTTSRDIHRVEDVNLKQSLANKQIQQWRKMDVKTSFLVPKQNAQEINKQLTITTDLIINLAQALSFLPADILTGKLTLPHKKSVIQRPINSEQQSQNLQPNGIELVNNKAQKVKLTLRRFFISLLVFIVLILSINTLFFTESGPSTQVSKNTNKKIPAQQTWKIILLTKPHHQISKQLQPAYSMIEKTISEQLIAENFEVADKTLLMGANKITEQALIELNKNKVNLAIRFNLDVNQLNDEPRATWRYQLSAYLVDLDSKKQVETHNEYGEFSNDFINCDRQCQSQWFADNGRKLAQDMGAILVIKLKNLPRRYQFELKFQHFLADELRLIHEQLKQLNGFISVHLLQDFGVKKELLHQINSRKYGYVSFIPLDELEMELHKSFAVLGIEVNKVESNVKTLAFIRKHTPYYFYYLFAGVLIFLLLGLVYLAKCKRQHTIALTRLASGQHAQGWLDYYDKISPLLCFRQSQWQAQKITYINQVQLSKELSDKALHYADLGDYNKIHSTIENALKLNADNSDAKNLIGQSASFIKGKKQFLSGKLMVNTQPEQAIKLLIEAKNLNLNLTENVNKPLVAASFRLVLMAFKNKEYYKAYSLIDKYIHHPFSIRVDKNNLEKLIELRNKIEQYIQPIKGAVVGQGALANCYIFTATTLEVGRNVNNKANSFAIGYKQISRVGNQCRFSREKNKFYLEDQGSTNGSFFNNTQLMTQHKVNINEDSQLTLGGGSTLDNIPICQLELKVLSKNSSALMMQLKRSVVQLVDLDKVAWTSMATDLISRWILLGKEVSLSIHNDRIELGHDQDQVDIVAYLVYQNGFYIRPEKSIDGDTTDNSKVLMINQQVVYDKMPINENAIISIAGLDFSFYPPDL</sequence>
<dbReference type="Gene3D" id="2.60.200.20">
    <property type="match status" value="1"/>
</dbReference>